<protein>
    <submittedName>
        <fullName evidence="6">Luciferase-like monooxygenase</fullName>
    </submittedName>
</protein>
<evidence type="ECO:0000313" key="7">
    <source>
        <dbReference type="Proteomes" id="UP000004221"/>
    </source>
</evidence>
<keyword evidence="7" id="KW-1185">Reference proteome</keyword>
<dbReference type="GO" id="GO:0046306">
    <property type="term" value="P:alkanesulfonate catabolic process"/>
    <property type="evidence" value="ECO:0007669"/>
    <property type="project" value="TreeGrafter"/>
</dbReference>
<evidence type="ECO:0000256" key="3">
    <source>
        <dbReference type="ARBA" id="ARBA00023002"/>
    </source>
</evidence>
<dbReference type="EMBL" id="CAGS01000288">
    <property type="protein sequence ID" value="CCF84552.1"/>
    <property type="molecule type" value="Genomic_DNA"/>
</dbReference>
<dbReference type="PANTHER" id="PTHR42847">
    <property type="entry name" value="ALKANESULFONATE MONOOXYGENASE"/>
    <property type="match status" value="1"/>
</dbReference>
<dbReference type="GO" id="GO:0008726">
    <property type="term" value="F:alkanesulfonate monooxygenase activity"/>
    <property type="evidence" value="ECO:0007669"/>
    <property type="project" value="TreeGrafter"/>
</dbReference>
<dbReference type="InterPro" id="IPR019952">
    <property type="entry name" value="F420_OxRdatse_Rv1855c_pred"/>
</dbReference>
<proteinExistence type="predicted"/>
<dbReference type="Gene3D" id="3.20.20.30">
    <property type="entry name" value="Luciferase-like domain"/>
    <property type="match status" value="1"/>
</dbReference>
<keyword evidence="1" id="KW-0285">Flavoprotein</keyword>
<dbReference type="Proteomes" id="UP000004221">
    <property type="component" value="Unassembled WGS sequence"/>
</dbReference>
<dbReference type="OrthoDB" id="143323at2"/>
<reference evidence="6 7" key="1">
    <citation type="journal article" date="2012" name="ISME J.">
        <title>Nitrification expanded: discovery, physiology and genomics of a nitrite-oxidizing bacterium from the phylum Chloroflexi.</title>
        <authorList>
            <person name="Sorokin D.Y."/>
            <person name="Lucker S."/>
            <person name="Vejmelkova D."/>
            <person name="Kostrikina N.A."/>
            <person name="Kleerebezem R."/>
            <person name="Rijpstra W.I."/>
            <person name="Damste J.S."/>
            <person name="Le Paslier D."/>
            <person name="Muyzer G."/>
            <person name="Wagner M."/>
            <person name="van Loosdrecht M.C."/>
            <person name="Daims H."/>
        </authorList>
    </citation>
    <scope>NUCLEOTIDE SEQUENCE [LARGE SCALE GENOMIC DNA]</scope>
    <source>
        <strain evidence="7">none</strain>
    </source>
</reference>
<dbReference type="SUPFAM" id="SSF51679">
    <property type="entry name" value="Bacterial luciferase-like"/>
    <property type="match status" value="1"/>
</dbReference>
<keyword evidence="4 6" id="KW-0503">Monooxygenase</keyword>
<dbReference type="Pfam" id="PF00296">
    <property type="entry name" value="Bac_luciferase"/>
    <property type="match status" value="1"/>
</dbReference>
<evidence type="ECO:0000256" key="1">
    <source>
        <dbReference type="ARBA" id="ARBA00022630"/>
    </source>
</evidence>
<keyword evidence="3" id="KW-0560">Oxidoreductase</keyword>
<name>I4EIP0_9BACT</name>
<dbReference type="InterPro" id="IPR050172">
    <property type="entry name" value="SsuD_RutA_monooxygenase"/>
</dbReference>
<dbReference type="InterPro" id="IPR036661">
    <property type="entry name" value="Luciferase-like_sf"/>
</dbReference>
<dbReference type="AlphaFoldDB" id="I4EIP0"/>
<feature type="domain" description="Luciferase-like" evidence="5">
    <location>
        <begin position="12"/>
        <end position="293"/>
    </location>
</feature>
<dbReference type="PANTHER" id="PTHR42847:SF4">
    <property type="entry name" value="ALKANESULFONATE MONOOXYGENASE-RELATED"/>
    <property type="match status" value="1"/>
</dbReference>
<comment type="caution">
    <text evidence="6">The sequence shown here is derived from an EMBL/GenBank/DDBJ whole genome shotgun (WGS) entry which is preliminary data.</text>
</comment>
<dbReference type="NCBIfam" id="TIGR03560">
    <property type="entry name" value="F420_Rv1855c"/>
    <property type="match status" value="1"/>
</dbReference>
<dbReference type="RefSeq" id="WP_008478789.1">
    <property type="nucleotide sequence ID" value="NZ_CAGS01000288.1"/>
</dbReference>
<sequence length="324" mass="36491">MAQFGIMIEAQEGLTWSRWNDLIVAADTLGFESIWRSDHLFSLMGDPGRDALALWLSLTLVATRSQRLRFGPLVCPITFRNPVLLARSAAAIDQLSGGRFALGLGAGWNRREHDAFGFRFPPMPQRLGMLEEAIKVIRLLWTGERVSFEGRYFQLHDAMMHPTPVKPGGLPIIIGGSGKERLLEIIARNADEWNVHGISREQFDSKWRTVVRLASEANRDPESIRRSLMVPYLIGLNRKECIRRAERLQQIVPALREIPAADVPDRLRERGWLVGNPEEIAAGIKAWEAAGIERFMLQTFDQQDLGALELLAQEVMPRVSIPVG</sequence>
<evidence type="ECO:0000256" key="2">
    <source>
        <dbReference type="ARBA" id="ARBA00022643"/>
    </source>
</evidence>
<accession>I4EIP0</accession>
<evidence type="ECO:0000256" key="4">
    <source>
        <dbReference type="ARBA" id="ARBA00023033"/>
    </source>
</evidence>
<keyword evidence="2" id="KW-0288">FMN</keyword>
<gene>
    <name evidence="6" type="ORF">NITHO_3580008</name>
</gene>
<dbReference type="InterPro" id="IPR011251">
    <property type="entry name" value="Luciferase-like_dom"/>
</dbReference>
<organism evidence="6 7">
    <name type="scientific">Nitrolancea hollandica Lb</name>
    <dbReference type="NCBI Taxonomy" id="1129897"/>
    <lineage>
        <taxon>Bacteria</taxon>
        <taxon>Pseudomonadati</taxon>
        <taxon>Thermomicrobiota</taxon>
        <taxon>Thermomicrobia</taxon>
        <taxon>Sphaerobacterales</taxon>
        <taxon>Sphaerobacterineae</taxon>
        <taxon>Sphaerobacteraceae</taxon>
        <taxon>Nitrolancea</taxon>
    </lineage>
</organism>
<evidence type="ECO:0000259" key="5">
    <source>
        <dbReference type="Pfam" id="PF00296"/>
    </source>
</evidence>
<evidence type="ECO:0000313" key="6">
    <source>
        <dbReference type="EMBL" id="CCF84552.1"/>
    </source>
</evidence>